<dbReference type="EMBL" id="LCOJ01000024">
    <property type="protein sequence ID" value="KKU74937.1"/>
    <property type="molecule type" value="Genomic_DNA"/>
</dbReference>
<dbReference type="Gene3D" id="2.40.10.10">
    <property type="entry name" value="Trypsin-like serine proteases"/>
    <property type="match status" value="2"/>
</dbReference>
<dbReference type="PRINTS" id="PR00834">
    <property type="entry name" value="PROTEASES2C"/>
</dbReference>
<dbReference type="InterPro" id="IPR043504">
    <property type="entry name" value="Peptidase_S1_PA_chymotrypsin"/>
</dbReference>
<dbReference type="GO" id="GO:0004252">
    <property type="term" value="F:serine-type endopeptidase activity"/>
    <property type="evidence" value="ECO:0007669"/>
    <property type="project" value="InterPro"/>
</dbReference>
<dbReference type="CDD" id="cd06779">
    <property type="entry name" value="cpPDZ_Deg_HtrA-like"/>
    <property type="match status" value="1"/>
</dbReference>
<evidence type="ECO:0000313" key="6">
    <source>
        <dbReference type="Proteomes" id="UP000034879"/>
    </source>
</evidence>
<dbReference type="InterPro" id="IPR051201">
    <property type="entry name" value="Chloro_Bact_Ser_Proteases"/>
</dbReference>
<dbReference type="Pfam" id="PF13180">
    <property type="entry name" value="PDZ_2"/>
    <property type="match status" value="1"/>
</dbReference>
<dbReference type="Proteomes" id="UP000034879">
    <property type="component" value="Unassembled WGS sequence"/>
</dbReference>
<dbReference type="PANTHER" id="PTHR43343">
    <property type="entry name" value="PEPTIDASE S12"/>
    <property type="match status" value="1"/>
</dbReference>
<comment type="similarity">
    <text evidence="1">Belongs to the peptidase S1C family.</text>
</comment>
<dbReference type="SUPFAM" id="SSF50156">
    <property type="entry name" value="PDZ domain-like"/>
    <property type="match status" value="1"/>
</dbReference>
<gene>
    <name evidence="5" type="ORF">UY01_C0024G0005</name>
</gene>
<evidence type="ECO:0000259" key="4">
    <source>
        <dbReference type="Pfam" id="PF13180"/>
    </source>
</evidence>
<dbReference type="InterPro" id="IPR001478">
    <property type="entry name" value="PDZ"/>
</dbReference>
<evidence type="ECO:0000256" key="1">
    <source>
        <dbReference type="ARBA" id="ARBA00010541"/>
    </source>
</evidence>
<dbReference type="InterPro" id="IPR001940">
    <property type="entry name" value="Peptidase_S1C"/>
</dbReference>
<organism evidence="5 6">
    <name type="scientific">Candidatus Nomurabacteria bacterium GW2011_GWB1_47_6</name>
    <dbReference type="NCBI Taxonomy" id="1618749"/>
    <lineage>
        <taxon>Bacteria</taxon>
        <taxon>Candidatus Nomuraibacteriota</taxon>
    </lineage>
</organism>
<keyword evidence="2" id="KW-0645">Protease</keyword>
<reference evidence="5 6" key="1">
    <citation type="journal article" date="2015" name="Nature">
        <title>rRNA introns, odd ribosomes, and small enigmatic genomes across a large radiation of phyla.</title>
        <authorList>
            <person name="Brown C.T."/>
            <person name="Hug L.A."/>
            <person name="Thomas B.C."/>
            <person name="Sharon I."/>
            <person name="Castelle C.J."/>
            <person name="Singh A."/>
            <person name="Wilkins M.J."/>
            <person name="Williams K.H."/>
            <person name="Banfield J.F."/>
        </authorList>
    </citation>
    <scope>NUCLEOTIDE SEQUENCE [LARGE SCALE GENOMIC DNA]</scope>
</reference>
<dbReference type="AlphaFoldDB" id="A0A0G1SZL9"/>
<evidence type="ECO:0000256" key="2">
    <source>
        <dbReference type="ARBA" id="ARBA00022670"/>
    </source>
</evidence>
<evidence type="ECO:0000256" key="3">
    <source>
        <dbReference type="ARBA" id="ARBA00022801"/>
    </source>
</evidence>
<name>A0A0G1SZL9_9BACT</name>
<keyword evidence="3" id="KW-0378">Hydrolase</keyword>
<feature type="domain" description="PDZ" evidence="4">
    <location>
        <begin position="255"/>
        <end position="327"/>
    </location>
</feature>
<dbReference type="SUPFAM" id="SSF50494">
    <property type="entry name" value="Trypsin-like serine proteases"/>
    <property type="match status" value="1"/>
</dbReference>
<proteinExistence type="inferred from homology"/>
<dbReference type="InterPro" id="IPR036034">
    <property type="entry name" value="PDZ_sf"/>
</dbReference>
<dbReference type="Pfam" id="PF13365">
    <property type="entry name" value="Trypsin_2"/>
    <property type="match status" value="1"/>
</dbReference>
<dbReference type="Gene3D" id="2.30.42.10">
    <property type="match status" value="1"/>
</dbReference>
<comment type="caution">
    <text evidence="5">The sequence shown here is derived from an EMBL/GenBank/DDBJ whole genome shotgun (WGS) entry which is preliminary data.</text>
</comment>
<dbReference type="GO" id="GO:0006508">
    <property type="term" value="P:proteolysis"/>
    <property type="evidence" value="ECO:0007669"/>
    <property type="project" value="UniProtKB-KW"/>
</dbReference>
<dbReference type="PANTHER" id="PTHR43343:SF3">
    <property type="entry name" value="PROTEASE DO-LIKE 8, CHLOROPLASTIC"/>
    <property type="match status" value="1"/>
</dbReference>
<dbReference type="InterPro" id="IPR009003">
    <property type="entry name" value="Peptidase_S1_PA"/>
</dbReference>
<sequence length="331" mass="35138">MFSEEQQTIEAVKRVAPAVVSIVVSKAMPKTKTHSGTLDAWLKPTVPAGKKLSPHALKLDDLETEPTKIGGGSGFIVDASGIILTNKHVVLDSQAEYQVVTADEKEYPAQVVTRDPINDIAILKILATDLPIVTLSTAPIEPGQTVLAIGNALGLFSNTVSKGIVSGLSRQISAAMRGESSGQESVVEELRGVIQTDVAINQGNSGGPLINLSGEVIGINTAVIFGAQNISFALPIHWAKDDLHDLLSVDQGALVTKEHVPHSQAVIKDSPADQAGLSDGDIVLSIADEVIDVHTDLSDIIQKHHVGDKLEVTYLRSGKEKKTEIALEERK</sequence>
<evidence type="ECO:0000313" key="5">
    <source>
        <dbReference type="EMBL" id="KKU74937.1"/>
    </source>
</evidence>
<protein>
    <recommendedName>
        <fullName evidence="4">PDZ domain-containing protein</fullName>
    </recommendedName>
</protein>
<accession>A0A0G1SZL9</accession>